<gene>
    <name evidence="1" type="ORF">ABID21_003176</name>
</gene>
<proteinExistence type="predicted"/>
<name>A0ABV2H938_9HYPH</name>
<keyword evidence="2" id="KW-1185">Reference proteome</keyword>
<accession>A0ABV2H938</accession>
<sequence>MGITVDRRRALLRFEELRLSETESLPAITDGFAIERLRFRLPDRNSVRGILTRAKASAVRCLGILRCHAHGGRYE</sequence>
<comment type="caution">
    <text evidence="1">The sequence shown here is derived from an EMBL/GenBank/DDBJ whole genome shotgun (WGS) entry which is preliminary data.</text>
</comment>
<evidence type="ECO:0000313" key="2">
    <source>
        <dbReference type="Proteomes" id="UP001549031"/>
    </source>
</evidence>
<evidence type="ECO:0000313" key="1">
    <source>
        <dbReference type="EMBL" id="MET3587054.1"/>
    </source>
</evidence>
<protein>
    <submittedName>
        <fullName evidence="1">Uncharacterized protein</fullName>
    </submittedName>
</protein>
<dbReference type="EMBL" id="JBEPLJ010000012">
    <property type="protein sequence ID" value="MET3587054.1"/>
    <property type="molecule type" value="Genomic_DNA"/>
</dbReference>
<dbReference type="Proteomes" id="UP001549031">
    <property type="component" value="Unassembled WGS sequence"/>
</dbReference>
<organism evidence="1 2">
    <name type="scientific">Pseudorhizobium tarimense</name>
    <dbReference type="NCBI Taxonomy" id="1079109"/>
    <lineage>
        <taxon>Bacteria</taxon>
        <taxon>Pseudomonadati</taxon>
        <taxon>Pseudomonadota</taxon>
        <taxon>Alphaproteobacteria</taxon>
        <taxon>Hyphomicrobiales</taxon>
        <taxon>Rhizobiaceae</taxon>
        <taxon>Rhizobium/Agrobacterium group</taxon>
        <taxon>Pseudorhizobium</taxon>
    </lineage>
</organism>
<reference evidence="1 2" key="1">
    <citation type="submission" date="2024-06" db="EMBL/GenBank/DDBJ databases">
        <title>Genomic Encyclopedia of Type Strains, Phase IV (KMG-IV): sequencing the most valuable type-strain genomes for metagenomic binning, comparative biology and taxonomic classification.</title>
        <authorList>
            <person name="Goeker M."/>
        </authorList>
    </citation>
    <scope>NUCLEOTIDE SEQUENCE [LARGE SCALE GENOMIC DNA]</scope>
    <source>
        <strain evidence="1 2">DSM 105042</strain>
    </source>
</reference>